<name>A0AA38W9P6_9ASTR</name>
<sequence>MTHSICILLVVISVEHRQQLWELDLNANNKAEVREDEEKDVEEFQILGHYCLKSGRDKTPSSSSALSKRYHTEQNRQDKVKPHMGIIDFEKREEGTKFLPKNTYCGWSSYLQESEYGKLR</sequence>
<feature type="region of interest" description="Disordered" evidence="1">
    <location>
        <begin position="55"/>
        <end position="84"/>
    </location>
</feature>
<proteinExistence type="predicted"/>
<accession>A0AA38W9P6</accession>
<reference evidence="2" key="1">
    <citation type="submission" date="2023-03" db="EMBL/GenBank/DDBJ databases">
        <title>Chromosome-scale reference genome and RAD-based genetic map of yellow starthistle (Centaurea solstitialis) reveal putative structural variation and QTLs associated with invader traits.</title>
        <authorList>
            <person name="Reatini B."/>
            <person name="Cang F.A."/>
            <person name="Jiang Q."/>
            <person name="Mckibben M.T.W."/>
            <person name="Barker M.S."/>
            <person name="Rieseberg L.H."/>
            <person name="Dlugosch K.M."/>
        </authorList>
    </citation>
    <scope>NUCLEOTIDE SEQUENCE</scope>
    <source>
        <strain evidence="2">CAN-66</strain>
        <tissue evidence="2">Leaf</tissue>
    </source>
</reference>
<organism evidence="2 3">
    <name type="scientific">Centaurea solstitialis</name>
    <name type="common">yellow star-thistle</name>
    <dbReference type="NCBI Taxonomy" id="347529"/>
    <lineage>
        <taxon>Eukaryota</taxon>
        <taxon>Viridiplantae</taxon>
        <taxon>Streptophyta</taxon>
        <taxon>Embryophyta</taxon>
        <taxon>Tracheophyta</taxon>
        <taxon>Spermatophyta</taxon>
        <taxon>Magnoliopsida</taxon>
        <taxon>eudicotyledons</taxon>
        <taxon>Gunneridae</taxon>
        <taxon>Pentapetalae</taxon>
        <taxon>asterids</taxon>
        <taxon>campanulids</taxon>
        <taxon>Asterales</taxon>
        <taxon>Asteraceae</taxon>
        <taxon>Carduoideae</taxon>
        <taxon>Cardueae</taxon>
        <taxon>Centaureinae</taxon>
        <taxon>Centaurea</taxon>
    </lineage>
</organism>
<feature type="compositionally biased region" description="Basic and acidic residues" evidence="1">
    <location>
        <begin position="70"/>
        <end position="81"/>
    </location>
</feature>
<dbReference type="EMBL" id="JARYMX010000004">
    <property type="protein sequence ID" value="KAJ9552272.1"/>
    <property type="molecule type" value="Genomic_DNA"/>
</dbReference>
<protein>
    <submittedName>
        <fullName evidence="2">Uncharacterized protein</fullName>
    </submittedName>
</protein>
<dbReference type="AlphaFoldDB" id="A0AA38W9P6"/>
<gene>
    <name evidence="2" type="ORF">OSB04_016317</name>
</gene>
<comment type="caution">
    <text evidence="2">The sequence shown here is derived from an EMBL/GenBank/DDBJ whole genome shotgun (WGS) entry which is preliminary data.</text>
</comment>
<evidence type="ECO:0000313" key="3">
    <source>
        <dbReference type="Proteomes" id="UP001172457"/>
    </source>
</evidence>
<dbReference type="Proteomes" id="UP001172457">
    <property type="component" value="Chromosome 4"/>
</dbReference>
<evidence type="ECO:0000256" key="1">
    <source>
        <dbReference type="SAM" id="MobiDB-lite"/>
    </source>
</evidence>
<evidence type="ECO:0000313" key="2">
    <source>
        <dbReference type="EMBL" id="KAJ9552272.1"/>
    </source>
</evidence>
<keyword evidence="3" id="KW-1185">Reference proteome</keyword>